<feature type="transmembrane region" description="Helical" evidence="1">
    <location>
        <begin position="6"/>
        <end position="22"/>
    </location>
</feature>
<feature type="transmembrane region" description="Helical" evidence="1">
    <location>
        <begin position="57"/>
        <end position="76"/>
    </location>
</feature>
<dbReference type="InterPro" id="IPR017259">
    <property type="entry name" value="UCP037672"/>
</dbReference>
<dbReference type="Pfam" id="PF12650">
    <property type="entry name" value="DUF3784"/>
    <property type="match status" value="1"/>
</dbReference>
<dbReference type="Pfam" id="PF10882">
    <property type="entry name" value="bPH_5"/>
    <property type="match status" value="1"/>
</dbReference>
<feature type="transmembrane region" description="Helical" evidence="1">
    <location>
        <begin position="82"/>
        <end position="99"/>
    </location>
</feature>
<sequence length="239" mass="27256">MGIYIGIQIFVIGLFFLLGWAVRYKKQYGILSGFNGRSEEEQKQLIENGFPQKTGSLLIWTALGMLILLPLVFTSFPYAIEVQYGFMIIFILSGFIYLTKYELPHKRKRSYWISSVIGVAVVGLICVIMFLGYQKSDLVIKEATFAITGMYGDEWNISEIEEVELMVEMPEVTIKSNGFAMGTIAKGKFQVKNYGSSLLFIRKQPPYLYIKVKNQSIFINGASPEETQNWYLLLSSKRP</sequence>
<dbReference type="InterPro" id="IPR027783">
    <property type="entry name" value="Bacterial_PH-related"/>
</dbReference>
<keyword evidence="1" id="KW-0472">Membrane</keyword>
<reference evidence="3 4" key="1">
    <citation type="submission" date="2019-09" db="EMBL/GenBank/DDBJ databases">
        <title>Whole genome sequences of isolates from the Mars Exploration Rovers.</title>
        <authorList>
            <person name="Seuylemezian A."/>
            <person name="Vaishampayan P."/>
        </authorList>
    </citation>
    <scope>NUCLEOTIDE SEQUENCE [LARGE SCALE GENOMIC DNA]</scope>
    <source>
        <strain evidence="3 4">MER_TA_151</strain>
    </source>
</reference>
<proteinExistence type="predicted"/>
<gene>
    <name evidence="3" type="ORF">F4V44_17385</name>
</gene>
<evidence type="ECO:0000313" key="3">
    <source>
        <dbReference type="EMBL" id="KAA9021852.1"/>
    </source>
</evidence>
<evidence type="ECO:0000256" key="1">
    <source>
        <dbReference type="SAM" id="Phobius"/>
    </source>
</evidence>
<feature type="transmembrane region" description="Helical" evidence="1">
    <location>
        <begin position="111"/>
        <end position="133"/>
    </location>
</feature>
<dbReference type="AlphaFoldDB" id="A0A5J5HNN2"/>
<organism evidence="3 4">
    <name type="scientific">Niallia endozanthoxylica</name>
    <dbReference type="NCBI Taxonomy" id="2036016"/>
    <lineage>
        <taxon>Bacteria</taxon>
        <taxon>Bacillati</taxon>
        <taxon>Bacillota</taxon>
        <taxon>Bacilli</taxon>
        <taxon>Bacillales</taxon>
        <taxon>Bacillaceae</taxon>
        <taxon>Niallia</taxon>
    </lineage>
</organism>
<name>A0A5J5HNN2_9BACI</name>
<comment type="caution">
    <text evidence="3">The sequence shown here is derived from an EMBL/GenBank/DDBJ whole genome shotgun (WGS) entry which is preliminary data.</text>
</comment>
<keyword evidence="1" id="KW-0812">Transmembrane</keyword>
<keyword evidence="1" id="KW-1133">Transmembrane helix</keyword>
<protein>
    <submittedName>
        <fullName evidence="3">DUF3784 domain-containing protein</fullName>
    </submittedName>
</protein>
<dbReference type="Proteomes" id="UP000326671">
    <property type="component" value="Unassembled WGS sequence"/>
</dbReference>
<evidence type="ECO:0000259" key="2">
    <source>
        <dbReference type="Pfam" id="PF10882"/>
    </source>
</evidence>
<dbReference type="EMBL" id="VYKL01000026">
    <property type="protein sequence ID" value="KAA9021852.1"/>
    <property type="molecule type" value="Genomic_DNA"/>
</dbReference>
<feature type="domain" description="Bacterial Pleckstrin homology" evidence="2">
    <location>
        <begin position="148"/>
        <end position="226"/>
    </location>
</feature>
<accession>A0A5J5HNN2</accession>
<dbReference type="OrthoDB" id="2082701at2"/>
<keyword evidence="4" id="KW-1185">Reference proteome</keyword>
<evidence type="ECO:0000313" key="4">
    <source>
        <dbReference type="Proteomes" id="UP000326671"/>
    </source>
</evidence>